<organism evidence="1 2">
    <name type="scientific">Rhizobium leguminosarum</name>
    <dbReference type="NCBI Taxonomy" id="384"/>
    <lineage>
        <taxon>Bacteria</taxon>
        <taxon>Pseudomonadati</taxon>
        <taxon>Pseudomonadota</taxon>
        <taxon>Alphaproteobacteria</taxon>
        <taxon>Hyphomicrobiales</taxon>
        <taxon>Rhizobiaceae</taxon>
        <taxon>Rhizobium/Agrobacterium group</taxon>
        <taxon>Rhizobium</taxon>
    </lineage>
</organism>
<name>A0A6P0DV19_RHILE</name>
<proteinExistence type="predicted"/>
<comment type="caution">
    <text evidence="1">The sequence shown here is derived from an EMBL/GenBank/DDBJ whole genome shotgun (WGS) entry which is preliminary data.</text>
</comment>
<sequence length="40" mass="4400">MKLSQTIRFFASKDGTRIAVASCGQGQVILRAAHWLSHVD</sequence>
<evidence type="ECO:0000313" key="1">
    <source>
        <dbReference type="EMBL" id="NEK55375.1"/>
    </source>
</evidence>
<dbReference type="Proteomes" id="UP000471409">
    <property type="component" value="Unassembled WGS sequence"/>
</dbReference>
<reference evidence="1 2" key="1">
    <citation type="submission" date="2020-01" db="EMBL/GenBank/DDBJ databases">
        <title>Rhizobium genotypes associated with high levels of biological nitrogen fixation by grain legumes in a temperate-maritime cropping system.</title>
        <authorList>
            <person name="Maluk M."/>
            <person name="Francesc Ferrando Molina F."/>
            <person name="Lopez Del Egido L."/>
            <person name="Lafos M."/>
            <person name="Langarica-Fuentes A."/>
            <person name="Gebre Yohannes G."/>
            <person name="Young M.W."/>
            <person name="Martin P."/>
            <person name="Gantlett R."/>
            <person name="Kenicer G."/>
            <person name="Hawes C."/>
            <person name="Begg G.S."/>
            <person name="Quilliam R.S."/>
            <person name="Squire G.R."/>
            <person name="Poole P.S."/>
            <person name="Young P.W."/>
            <person name="Iannetta P.M."/>
            <person name="James E.K."/>
        </authorList>
    </citation>
    <scope>NUCLEOTIDE SEQUENCE [LARGE SCALE GENOMIC DNA]</scope>
    <source>
        <strain evidence="1 2">JHI944</strain>
    </source>
</reference>
<dbReference type="EMBL" id="WXXP01000476">
    <property type="protein sequence ID" value="NEK55375.1"/>
    <property type="molecule type" value="Genomic_DNA"/>
</dbReference>
<feature type="non-terminal residue" evidence="1">
    <location>
        <position position="40"/>
    </location>
</feature>
<accession>A0A6P0DV19</accession>
<evidence type="ECO:0000313" key="2">
    <source>
        <dbReference type="Proteomes" id="UP000471409"/>
    </source>
</evidence>
<protein>
    <submittedName>
        <fullName evidence="1">Helix-turn-helix transcriptional regulator</fullName>
    </submittedName>
</protein>
<gene>
    <name evidence="1" type="ORF">GUK36_39795</name>
</gene>
<dbReference type="AlphaFoldDB" id="A0A6P0DV19"/>